<reference evidence="4" key="2">
    <citation type="submission" date="2015-01" db="EMBL/GenBank/DDBJ databases">
        <title>Evolutionary Origins and Diversification of the Mycorrhizal Mutualists.</title>
        <authorList>
            <consortium name="DOE Joint Genome Institute"/>
            <consortium name="Mycorrhizal Genomics Consortium"/>
            <person name="Kohler A."/>
            <person name="Kuo A."/>
            <person name="Nagy L.G."/>
            <person name="Floudas D."/>
            <person name="Copeland A."/>
            <person name="Barry K.W."/>
            <person name="Cichocki N."/>
            <person name="Veneault-Fourrey C."/>
            <person name="LaButti K."/>
            <person name="Lindquist E.A."/>
            <person name="Lipzen A."/>
            <person name="Lundell T."/>
            <person name="Morin E."/>
            <person name="Murat C."/>
            <person name="Riley R."/>
            <person name="Ohm R."/>
            <person name="Sun H."/>
            <person name="Tunlid A."/>
            <person name="Henrissat B."/>
            <person name="Grigoriev I.V."/>
            <person name="Hibbett D.S."/>
            <person name="Martin F."/>
        </authorList>
    </citation>
    <scope>NUCLEOTIDE SEQUENCE [LARGE SCALE GENOMIC DNA]</scope>
    <source>
        <strain evidence="4">Zn</strain>
    </source>
</reference>
<dbReference type="HOGENOM" id="CLU_000288_138_0_1"/>
<evidence type="ECO:0000259" key="1">
    <source>
        <dbReference type="Pfam" id="PF06985"/>
    </source>
</evidence>
<evidence type="ECO:0000313" key="4">
    <source>
        <dbReference type="Proteomes" id="UP000054321"/>
    </source>
</evidence>
<proteinExistence type="predicted"/>
<dbReference type="PANTHER" id="PTHR10622">
    <property type="entry name" value="HET DOMAIN-CONTAINING PROTEIN"/>
    <property type="match status" value="1"/>
</dbReference>
<gene>
    <name evidence="3" type="ORF">OIDMADRAFT_136091</name>
</gene>
<dbReference type="PANTHER" id="PTHR10622:SF12">
    <property type="entry name" value="HET DOMAIN-CONTAINING PROTEIN"/>
    <property type="match status" value="1"/>
</dbReference>
<dbReference type="Pfam" id="PF06985">
    <property type="entry name" value="HET"/>
    <property type="match status" value="1"/>
</dbReference>
<accession>A0A0C3C5X3</accession>
<organism evidence="3 4">
    <name type="scientific">Oidiodendron maius (strain Zn)</name>
    <dbReference type="NCBI Taxonomy" id="913774"/>
    <lineage>
        <taxon>Eukaryota</taxon>
        <taxon>Fungi</taxon>
        <taxon>Dikarya</taxon>
        <taxon>Ascomycota</taxon>
        <taxon>Pezizomycotina</taxon>
        <taxon>Leotiomycetes</taxon>
        <taxon>Leotiomycetes incertae sedis</taxon>
        <taxon>Myxotrichaceae</taxon>
        <taxon>Oidiodendron</taxon>
    </lineage>
</organism>
<dbReference type="EMBL" id="KN832890">
    <property type="protein sequence ID" value="KIM94293.1"/>
    <property type="molecule type" value="Genomic_DNA"/>
</dbReference>
<keyword evidence="4" id="KW-1185">Reference proteome</keyword>
<name>A0A0C3C5X3_OIDMZ</name>
<dbReference type="InterPro" id="IPR010730">
    <property type="entry name" value="HET"/>
</dbReference>
<protein>
    <submittedName>
        <fullName evidence="3">Uncharacterized protein</fullName>
    </submittedName>
</protein>
<evidence type="ECO:0000259" key="2">
    <source>
        <dbReference type="Pfam" id="PF26640"/>
    </source>
</evidence>
<dbReference type="Proteomes" id="UP000054321">
    <property type="component" value="Unassembled WGS sequence"/>
</dbReference>
<feature type="non-terminal residue" evidence="3">
    <location>
        <position position="281"/>
    </location>
</feature>
<feature type="domain" description="Heterokaryon incompatibility" evidence="1">
    <location>
        <begin position="24"/>
        <end position="114"/>
    </location>
</feature>
<feature type="domain" description="DUF8212" evidence="2">
    <location>
        <begin position="224"/>
        <end position="254"/>
    </location>
</feature>
<dbReference type="STRING" id="913774.A0A0C3C5X3"/>
<dbReference type="OrthoDB" id="20872at2759"/>
<dbReference type="InParanoid" id="A0A0C3C5X3"/>
<dbReference type="InterPro" id="IPR058525">
    <property type="entry name" value="DUF8212"/>
</dbReference>
<dbReference type="AlphaFoldDB" id="A0A0C3C5X3"/>
<dbReference type="Pfam" id="PF26640">
    <property type="entry name" value="DUF8212"/>
    <property type="match status" value="1"/>
</dbReference>
<sequence>MRLINLADLQNLTLKEFVGRPEPYAILSHRWGDEEVSYQDFLDVQRRTQLAGNAKIMMLAKQAQKDGLKYAWMDTCCIDKTSSAELGEAINSMFKWYQRARVCYAYLEDVEVRSSLESVSVDISSSQWFKRGWTLQELIAPSNVRFFSKEWFEIGNKAEMVDLLHSITRIDKEVLRGGQLNSVSVARRMSWAASRQTTREEDIAYCLMGIFELNMPTIYGEGSKAFMRLQEEIIKEYDDHSLLAWQAISESFPSGTLFRGVLATSPAEFAQSYDIEPFRDL</sequence>
<evidence type="ECO:0000313" key="3">
    <source>
        <dbReference type="EMBL" id="KIM94293.1"/>
    </source>
</evidence>
<reference evidence="3 4" key="1">
    <citation type="submission" date="2014-04" db="EMBL/GenBank/DDBJ databases">
        <authorList>
            <consortium name="DOE Joint Genome Institute"/>
            <person name="Kuo A."/>
            <person name="Martino E."/>
            <person name="Perotto S."/>
            <person name="Kohler A."/>
            <person name="Nagy L.G."/>
            <person name="Floudas D."/>
            <person name="Copeland A."/>
            <person name="Barry K.W."/>
            <person name="Cichocki N."/>
            <person name="Veneault-Fourrey C."/>
            <person name="LaButti K."/>
            <person name="Lindquist E.A."/>
            <person name="Lipzen A."/>
            <person name="Lundell T."/>
            <person name="Morin E."/>
            <person name="Murat C."/>
            <person name="Sun H."/>
            <person name="Tunlid A."/>
            <person name="Henrissat B."/>
            <person name="Grigoriev I.V."/>
            <person name="Hibbett D.S."/>
            <person name="Martin F."/>
            <person name="Nordberg H.P."/>
            <person name="Cantor M.N."/>
            <person name="Hua S.X."/>
        </authorList>
    </citation>
    <scope>NUCLEOTIDE SEQUENCE [LARGE SCALE GENOMIC DNA]</scope>
    <source>
        <strain evidence="3 4">Zn</strain>
    </source>
</reference>